<protein>
    <submittedName>
        <fullName evidence="1">Uncharacterized protein</fullName>
    </submittedName>
</protein>
<dbReference type="EMBL" id="BPLR01005360">
    <property type="protein sequence ID" value="GIY01705.1"/>
    <property type="molecule type" value="Genomic_DNA"/>
</dbReference>
<evidence type="ECO:0000313" key="2">
    <source>
        <dbReference type="Proteomes" id="UP001054945"/>
    </source>
</evidence>
<gene>
    <name evidence="1" type="ORF">CEXT_618611</name>
</gene>
<dbReference type="AlphaFoldDB" id="A0AAV4PY78"/>
<keyword evidence="2" id="KW-1185">Reference proteome</keyword>
<reference evidence="1 2" key="1">
    <citation type="submission" date="2021-06" db="EMBL/GenBank/DDBJ databases">
        <title>Caerostris extrusa draft genome.</title>
        <authorList>
            <person name="Kono N."/>
            <person name="Arakawa K."/>
        </authorList>
    </citation>
    <scope>NUCLEOTIDE SEQUENCE [LARGE SCALE GENOMIC DNA]</scope>
</reference>
<comment type="caution">
    <text evidence="1">The sequence shown here is derived from an EMBL/GenBank/DDBJ whole genome shotgun (WGS) entry which is preliminary data.</text>
</comment>
<proteinExistence type="predicted"/>
<name>A0AAV4PY78_CAEEX</name>
<accession>A0AAV4PY78</accession>
<organism evidence="1 2">
    <name type="scientific">Caerostris extrusa</name>
    <name type="common">Bark spider</name>
    <name type="synonym">Caerostris bankana</name>
    <dbReference type="NCBI Taxonomy" id="172846"/>
    <lineage>
        <taxon>Eukaryota</taxon>
        <taxon>Metazoa</taxon>
        <taxon>Ecdysozoa</taxon>
        <taxon>Arthropoda</taxon>
        <taxon>Chelicerata</taxon>
        <taxon>Arachnida</taxon>
        <taxon>Araneae</taxon>
        <taxon>Araneomorphae</taxon>
        <taxon>Entelegynae</taxon>
        <taxon>Araneoidea</taxon>
        <taxon>Araneidae</taxon>
        <taxon>Caerostris</taxon>
    </lineage>
</organism>
<evidence type="ECO:0000313" key="1">
    <source>
        <dbReference type="EMBL" id="GIY01705.1"/>
    </source>
</evidence>
<sequence>MIKDKHAWQTCSRVWLESVVGVHCSPYFRKRIGCSGEEAPRLRIGTGVVANYSSESTLGKSAECFPMKGDYRQDCSWVPIGGALQIPIIRRGTEGCD</sequence>
<dbReference type="Proteomes" id="UP001054945">
    <property type="component" value="Unassembled WGS sequence"/>
</dbReference>